<evidence type="ECO:0000256" key="9">
    <source>
        <dbReference type="SAM" id="Phobius"/>
    </source>
</evidence>
<evidence type="ECO:0000313" key="10">
    <source>
        <dbReference type="EMBL" id="AQT41970.1"/>
    </source>
</evidence>
<keyword evidence="5 10" id="KW-0808">Transferase</keyword>
<dbReference type="EMBL" id="CP015820">
    <property type="protein sequence ID" value="AQT41970.1"/>
    <property type="molecule type" value="Genomic_DNA"/>
</dbReference>
<evidence type="ECO:0000256" key="5">
    <source>
        <dbReference type="ARBA" id="ARBA00022679"/>
    </source>
</evidence>
<evidence type="ECO:0000313" key="11">
    <source>
        <dbReference type="Proteomes" id="UP000189660"/>
    </source>
</evidence>
<dbReference type="EC" id="2.4.1.80" evidence="10"/>
<dbReference type="Proteomes" id="UP000189660">
    <property type="component" value="Chromosome"/>
</dbReference>
<protein>
    <submittedName>
        <fullName evidence="10">Ceramide glucosyltransferase</fullName>
        <ecNumber evidence="10">2.4.1.80</ecNumber>
    </submittedName>
</protein>
<dbReference type="GO" id="GO:0016020">
    <property type="term" value="C:membrane"/>
    <property type="evidence" value="ECO:0007669"/>
    <property type="project" value="UniProtKB-SubCell"/>
</dbReference>
<evidence type="ECO:0000256" key="7">
    <source>
        <dbReference type="ARBA" id="ARBA00022989"/>
    </source>
</evidence>
<comment type="pathway">
    <text evidence="3">Sphingolipid metabolism.</text>
</comment>
<dbReference type="AlphaFoldDB" id="A0A1U9M8Z1"/>
<gene>
    <name evidence="10" type="ORF">BBC0178_004720</name>
</gene>
<dbReference type="PANTHER" id="PTHR12726:SF0">
    <property type="entry name" value="CERAMIDE GLUCOSYLTRANSFERASE"/>
    <property type="match status" value="1"/>
</dbReference>
<feature type="transmembrane region" description="Helical" evidence="9">
    <location>
        <begin position="279"/>
        <end position="304"/>
    </location>
</feature>
<evidence type="ECO:0000256" key="8">
    <source>
        <dbReference type="ARBA" id="ARBA00023136"/>
    </source>
</evidence>
<dbReference type="InterPro" id="IPR029044">
    <property type="entry name" value="Nucleotide-diphossugar_trans"/>
</dbReference>
<dbReference type="CDD" id="cd02520">
    <property type="entry name" value="Glucosylceramide_synthase"/>
    <property type="match status" value="1"/>
</dbReference>
<dbReference type="Pfam" id="PF13506">
    <property type="entry name" value="Glyco_transf_21"/>
    <property type="match status" value="1"/>
</dbReference>
<feature type="transmembrane region" description="Helical" evidence="9">
    <location>
        <begin position="6"/>
        <end position="28"/>
    </location>
</feature>
<organism evidence="10 11">
    <name type="scientific">Bartonella apihabitans</name>
    <dbReference type="NCBI Taxonomy" id="2750929"/>
    <lineage>
        <taxon>Bacteria</taxon>
        <taxon>Pseudomonadati</taxon>
        <taxon>Pseudomonadota</taxon>
        <taxon>Alphaproteobacteria</taxon>
        <taxon>Hyphomicrobiales</taxon>
        <taxon>Bartonellaceae</taxon>
        <taxon>Bartonella</taxon>
    </lineage>
</organism>
<evidence type="ECO:0000256" key="1">
    <source>
        <dbReference type="ARBA" id="ARBA00004141"/>
    </source>
</evidence>
<dbReference type="KEGG" id="bapa:BBC0178_004720"/>
<evidence type="ECO:0000256" key="3">
    <source>
        <dbReference type="ARBA" id="ARBA00004991"/>
    </source>
</evidence>
<dbReference type="GO" id="GO:0008120">
    <property type="term" value="F:ceramide glucosyltransferase activity"/>
    <property type="evidence" value="ECO:0007669"/>
    <property type="project" value="UniProtKB-EC"/>
</dbReference>
<name>A0A1U9M8Z1_9HYPH</name>
<dbReference type="OrthoDB" id="9814255at2"/>
<feature type="transmembrane region" description="Helical" evidence="9">
    <location>
        <begin position="310"/>
        <end position="333"/>
    </location>
</feature>
<sequence length="371" mass="42625">MIYFSMIFLGLAILCMFLHVFSFIVVLCRRFWKPKGIFGEGEEEKVTILRPVSNLEYGLRRTLASTFELDHKNYEIIFCVADKNDKAIPLIESLILEYPDADAKLLIGNDKISDNPKLNNLVKGWHQAKYPWVVMTDSNVLMPKTYIADIFSRWRKNTGLVASPPLGTEPENFFANLEAAFLNSYQARWQLTSDTIGNGFAQGKTLFWFRDILNRAGGIEALNCELAEDAASTKIVREQGLKVRLTPMPFAQPLGNKSWRAVWQRQIRWAKLRRDSFPLFFYLEILSGVVFPALCLLLFCYLGGAAYSLILFYFFIWYFVEFSITSIVGWPFSLSQALAEIVRDLLLPVLWLSAFSSRGYEWQGHNVNIKK</sequence>
<evidence type="ECO:0000256" key="6">
    <source>
        <dbReference type="ARBA" id="ARBA00022692"/>
    </source>
</evidence>
<keyword evidence="7 9" id="KW-1133">Transmembrane helix</keyword>
<evidence type="ECO:0000256" key="4">
    <source>
        <dbReference type="ARBA" id="ARBA00022676"/>
    </source>
</evidence>
<evidence type="ECO:0000256" key="2">
    <source>
        <dbReference type="ARBA" id="ARBA00004760"/>
    </source>
</evidence>
<reference evidence="10 11" key="1">
    <citation type="submission" date="2016-11" db="EMBL/GenBank/DDBJ databases">
        <title>Comparative genomics of Bartonella apis.</title>
        <authorList>
            <person name="Engel P."/>
        </authorList>
    </citation>
    <scope>NUCLEOTIDE SEQUENCE [LARGE SCALE GENOMIC DNA]</scope>
    <source>
        <strain evidence="10 11">BBC0178</strain>
    </source>
</reference>
<comment type="subcellular location">
    <subcellularLocation>
        <location evidence="1">Membrane</location>
        <topology evidence="1">Multi-pass membrane protein</topology>
    </subcellularLocation>
</comment>
<accession>A0A1U9M8Z1</accession>
<dbReference type="InterPro" id="IPR025993">
    <property type="entry name" value="Ceramide_glucosylTrfase"/>
</dbReference>
<proteinExistence type="predicted"/>
<keyword evidence="6 9" id="KW-0812">Transmembrane</keyword>
<dbReference type="Gene3D" id="3.90.550.10">
    <property type="entry name" value="Spore Coat Polysaccharide Biosynthesis Protein SpsA, Chain A"/>
    <property type="match status" value="1"/>
</dbReference>
<keyword evidence="11" id="KW-1185">Reference proteome</keyword>
<comment type="pathway">
    <text evidence="2">Lipid metabolism; sphingolipid metabolism.</text>
</comment>
<dbReference type="GO" id="GO:0006679">
    <property type="term" value="P:glucosylceramide biosynthetic process"/>
    <property type="evidence" value="ECO:0007669"/>
    <property type="project" value="TreeGrafter"/>
</dbReference>
<dbReference type="RefSeq" id="WP_078039086.1">
    <property type="nucleotide sequence ID" value="NZ_CP015820.1"/>
</dbReference>
<dbReference type="PANTHER" id="PTHR12726">
    <property type="entry name" value="CERAMIDE GLUCOSYLTRANSFERASE"/>
    <property type="match status" value="1"/>
</dbReference>
<keyword evidence="4 10" id="KW-0328">Glycosyltransferase</keyword>
<dbReference type="SUPFAM" id="SSF53448">
    <property type="entry name" value="Nucleotide-diphospho-sugar transferases"/>
    <property type="match status" value="1"/>
</dbReference>
<keyword evidence="8 9" id="KW-0472">Membrane</keyword>